<dbReference type="Pfam" id="PF13181">
    <property type="entry name" value="TPR_8"/>
    <property type="match status" value="2"/>
</dbReference>
<feature type="signal peptide" evidence="2">
    <location>
        <begin position="1"/>
        <end position="18"/>
    </location>
</feature>
<name>X5DP68_9BACT</name>
<proteinExistence type="predicted"/>
<dbReference type="Proteomes" id="UP000181981">
    <property type="component" value="Unassembled WGS sequence"/>
</dbReference>
<accession>X5DP68</accession>
<reference evidence="4 6" key="2">
    <citation type="submission" date="2016-10" db="EMBL/GenBank/DDBJ databases">
        <authorList>
            <person name="de Groot N.N."/>
        </authorList>
    </citation>
    <scope>NUCLEOTIDE SEQUENCE [LARGE SCALE GENOMIC DNA]</scope>
    <source>
        <strain evidence="4 6">DSM 25947</strain>
    </source>
</reference>
<feature type="chain" id="PRO_5010515073" evidence="2">
    <location>
        <begin position="19"/>
        <end position="397"/>
    </location>
</feature>
<sequence>MKLKLTLILLFCVTISFAQKDVIDAANKLIELKKYESAYKLLDSADPNNEKPEIAIAKTRLLVNYYVTTEMHQIFALKDLNPGEELAAVRDSEGNFSSYKFSPNTVLPDLIEKYPDNYELQKELGNFYHEIHLKYDNNWLVADSVLVDKFKSYYLSAYEKGVFDYWSAYGIGYACLINLDYEASIPFFKKSVELNNKDPYSNYNLAYAYLYTDQTEKGIESAKKALDLYDDSEYKTNAARMIAVMYLELEDTVNAVEYYQRADAIEPNNYSTVKALLELEMALNMEAYKERTRQFFLLAPEAPTVYQDLMRFYWTVNKPDELIQFLSAQTGNYSADYTVSGNLKFYTALVQHDKKDFKNAKLNFRLAKEAYEKVLPSDHQVFKVIESYNNKLANYGS</sequence>
<dbReference type="HOGENOM" id="CLU_693954_0_0_10"/>
<evidence type="ECO:0000256" key="2">
    <source>
        <dbReference type="SAM" id="SignalP"/>
    </source>
</evidence>
<protein>
    <submittedName>
        <fullName evidence="4">Tetratricopeptide repeat-containing protein</fullName>
    </submittedName>
</protein>
<feature type="repeat" description="TPR" evidence="1">
    <location>
        <begin position="236"/>
        <end position="269"/>
    </location>
</feature>
<dbReference type="OrthoDB" id="1112543at2"/>
<dbReference type="Gene3D" id="1.25.40.10">
    <property type="entry name" value="Tetratricopeptide repeat domain"/>
    <property type="match status" value="2"/>
</dbReference>
<keyword evidence="1" id="KW-0802">TPR repeat</keyword>
<dbReference type="Proteomes" id="UP000023772">
    <property type="component" value="Chromosome"/>
</dbReference>
<gene>
    <name evidence="3" type="ORF">FH5T_22105</name>
    <name evidence="4" type="ORF">SAMN05444285_1412</name>
</gene>
<dbReference type="EMBL" id="CP007451">
    <property type="protein sequence ID" value="AHW62452.1"/>
    <property type="molecule type" value="Genomic_DNA"/>
</dbReference>
<dbReference type="EMBL" id="FOHT01000041">
    <property type="protein sequence ID" value="SEU07976.1"/>
    <property type="molecule type" value="Genomic_DNA"/>
</dbReference>
<dbReference type="PROSITE" id="PS50005">
    <property type="entry name" value="TPR"/>
    <property type="match status" value="1"/>
</dbReference>
<dbReference type="SMART" id="SM00028">
    <property type="entry name" value="TPR"/>
    <property type="match status" value="3"/>
</dbReference>
<keyword evidence="5" id="KW-1185">Reference proteome</keyword>
<dbReference type="RefSeq" id="WP_051568122.1">
    <property type="nucleotide sequence ID" value="NZ_FOHT01000041.1"/>
</dbReference>
<dbReference type="eggNOG" id="ENOG50348E1">
    <property type="taxonomic scope" value="Bacteria"/>
</dbReference>
<dbReference type="SUPFAM" id="SSF48452">
    <property type="entry name" value="TPR-like"/>
    <property type="match status" value="1"/>
</dbReference>
<evidence type="ECO:0000313" key="5">
    <source>
        <dbReference type="Proteomes" id="UP000023772"/>
    </source>
</evidence>
<dbReference type="AlphaFoldDB" id="X5DP68"/>
<dbReference type="InterPro" id="IPR019734">
    <property type="entry name" value="TPR_rpt"/>
</dbReference>
<reference evidence="3 5" key="1">
    <citation type="submission" date="2014-03" db="EMBL/GenBank/DDBJ databases">
        <title>Complete genome sequence of a deeply braunched marine Bacteroidia bacterium Draconibacterium orientale type strain FH5T.</title>
        <authorList>
            <person name="Li X."/>
            <person name="Wang X."/>
            <person name="Xie Z."/>
            <person name="Du Z."/>
            <person name="Chen G."/>
        </authorList>
    </citation>
    <scope>NUCLEOTIDE SEQUENCE [LARGE SCALE GENOMIC DNA]</scope>
    <source>
        <strain evidence="3 5">FH5</strain>
    </source>
</reference>
<dbReference type="KEGG" id="dori:FH5T_22105"/>
<evidence type="ECO:0000256" key="1">
    <source>
        <dbReference type="PROSITE-ProRule" id="PRU00339"/>
    </source>
</evidence>
<evidence type="ECO:0000313" key="4">
    <source>
        <dbReference type="EMBL" id="SEU07976.1"/>
    </source>
</evidence>
<keyword evidence="2" id="KW-0732">Signal</keyword>
<dbReference type="InterPro" id="IPR011990">
    <property type="entry name" value="TPR-like_helical_dom_sf"/>
</dbReference>
<evidence type="ECO:0000313" key="6">
    <source>
        <dbReference type="Proteomes" id="UP000181981"/>
    </source>
</evidence>
<organism evidence="4 6">
    <name type="scientific">Draconibacterium orientale</name>
    <dbReference type="NCBI Taxonomy" id="1168034"/>
    <lineage>
        <taxon>Bacteria</taxon>
        <taxon>Pseudomonadati</taxon>
        <taxon>Bacteroidota</taxon>
        <taxon>Bacteroidia</taxon>
        <taxon>Marinilabiliales</taxon>
        <taxon>Prolixibacteraceae</taxon>
        <taxon>Draconibacterium</taxon>
    </lineage>
</organism>
<evidence type="ECO:0000313" key="3">
    <source>
        <dbReference type="EMBL" id="AHW62452.1"/>
    </source>
</evidence>